<accession>A0A371FZI0</accession>
<dbReference type="Pfam" id="PF22936">
    <property type="entry name" value="Pol_BBD"/>
    <property type="match status" value="1"/>
</dbReference>
<evidence type="ECO:0000259" key="1">
    <source>
        <dbReference type="Pfam" id="PF22936"/>
    </source>
</evidence>
<dbReference type="OrthoDB" id="2015125at2759"/>
<comment type="caution">
    <text evidence="2">The sequence shown here is derived from an EMBL/GenBank/DDBJ whole genome shotgun (WGS) entry which is preliminary data.</text>
</comment>
<evidence type="ECO:0000313" key="2">
    <source>
        <dbReference type="EMBL" id="RDX83678.1"/>
    </source>
</evidence>
<evidence type="ECO:0000313" key="3">
    <source>
        <dbReference type="Proteomes" id="UP000257109"/>
    </source>
</evidence>
<name>A0A371FZI0_MUCPR</name>
<dbReference type="EMBL" id="QJKJ01007285">
    <property type="protein sequence ID" value="RDX83678.1"/>
    <property type="molecule type" value="Genomic_DNA"/>
</dbReference>
<protein>
    <recommendedName>
        <fullName evidence="1">Retrovirus-related Pol polyprotein from transposon TNT 1-94-like beta-barrel domain-containing protein</fullName>
    </recommendedName>
</protein>
<keyword evidence="3" id="KW-1185">Reference proteome</keyword>
<dbReference type="AlphaFoldDB" id="A0A371FZI0"/>
<reference evidence="2" key="1">
    <citation type="submission" date="2018-05" db="EMBL/GenBank/DDBJ databases">
        <title>Draft genome of Mucuna pruriens seed.</title>
        <authorList>
            <person name="Nnadi N.E."/>
            <person name="Vos R."/>
            <person name="Hasami M.H."/>
            <person name="Devisetty U.K."/>
            <person name="Aguiy J.C."/>
        </authorList>
    </citation>
    <scope>NUCLEOTIDE SEQUENCE [LARGE SCALE GENOMIC DNA]</scope>
    <source>
        <strain evidence="2">JCA_2017</strain>
    </source>
</reference>
<feature type="domain" description="Retrovirus-related Pol polyprotein from transposon TNT 1-94-like beta-barrel" evidence="1">
    <location>
        <begin position="58"/>
        <end position="103"/>
    </location>
</feature>
<dbReference type="InterPro" id="IPR054722">
    <property type="entry name" value="PolX-like_BBD"/>
</dbReference>
<organism evidence="2 3">
    <name type="scientific">Mucuna pruriens</name>
    <name type="common">Velvet bean</name>
    <name type="synonym">Dolichos pruriens</name>
    <dbReference type="NCBI Taxonomy" id="157652"/>
    <lineage>
        <taxon>Eukaryota</taxon>
        <taxon>Viridiplantae</taxon>
        <taxon>Streptophyta</taxon>
        <taxon>Embryophyta</taxon>
        <taxon>Tracheophyta</taxon>
        <taxon>Spermatophyta</taxon>
        <taxon>Magnoliopsida</taxon>
        <taxon>eudicotyledons</taxon>
        <taxon>Gunneridae</taxon>
        <taxon>Pentapetalae</taxon>
        <taxon>rosids</taxon>
        <taxon>fabids</taxon>
        <taxon>Fabales</taxon>
        <taxon>Fabaceae</taxon>
        <taxon>Papilionoideae</taxon>
        <taxon>50 kb inversion clade</taxon>
        <taxon>NPAAA clade</taxon>
        <taxon>indigoferoid/millettioid clade</taxon>
        <taxon>Phaseoleae</taxon>
        <taxon>Mucuna</taxon>
    </lineage>
</organism>
<feature type="non-terminal residue" evidence="2">
    <location>
        <position position="1"/>
    </location>
</feature>
<gene>
    <name evidence="2" type="ORF">CR513_35378</name>
</gene>
<dbReference type="Proteomes" id="UP000257109">
    <property type="component" value="Unassembled WGS sequence"/>
</dbReference>
<feature type="non-terminal residue" evidence="2">
    <location>
        <position position="138"/>
    </location>
</feature>
<sequence>MVQLPKIIILEVIETSSVIISVLEEATHSKVEVEEDGSDSDQILLMVITTSKEDFSSWYLNTGCSNHMTGNRDWLVDFNPNVTTSVRFADNSTILAEGIGKLVEKGFTMTMQANHIEMFDDKQRLVLKAPLSRNRTFK</sequence>
<proteinExistence type="predicted"/>